<evidence type="ECO:0000313" key="10">
    <source>
        <dbReference type="Proteomes" id="UP001346869"/>
    </source>
</evidence>
<dbReference type="InterPro" id="IPR011701">
    <property type="entry name" value="MFS"/>
</dbReference>
<feature type="transmembrane region" description="Helical" evidence="7">
    <location>
        <begin position="209"/>
        <end position="231"/>
    </location>
</feature>
<reference evidence="9 10" key="2">
    <citation type="journal article" date="2023" name="Mol. Biol. Evol.">
        <title>Genomics of Secondarily Temperate Adaptation in the Only Non-Antarctic Icefish.</title>
        <authorList>
            <person name="Rivera-Colon A.G."/>
            <person name="Rayamajhi N."/>
            <person name="Minhas B.F."/>
            <person name="Madrigal G."/>
            <person name="Bilyk K.T."/>
            <person name="Yoon V."/>
            <person name="Hune M."/>
            <person name="Gregory S."/>
            <person name="Cheng C.H.C."/>
            <person name="Catchen J.M."/>
        </authorList>
    </citation>
    <scope>NUCLEOTIDE SEQUENCE [LARGE SCALE GENOMIC DNA]</scope>
    <source>
        <strain evidence="9">JMC-PN-2008</strain>
    </source>
</reference>
<keyword evidence="3" id="KW-0813">Transport</keyword>
<dbReference type="InterPro" id="IPR036259">
    <property type="entry name" value="MFS_trans_sf"/>
</dbReference>
<dbReference type="SUPFAM" id="SSF103473">
    <property type="entry name" value="MFS general substrate transporter"/>
    <property type="match status" value="1"/>
</dbReference>
<dbReference type="Pfam" id="PF00083">
    <property type="entry name" value="Sugar_tr"/>
    <property type="match status" value="1"/>
</dbReference>
<sequence>MDQLSKKDNVTYKRWSNHEVRGEVDLLGHSDGDQGTENEFCTIASSRVDSEGKKSATMSGFDQNEETYTVDEALETIGFGKFQWKMSVVTGLSWVADAMEMMILCILSPQLHCEWKLPGYQVALITSVVFAGMGVGSPLWGNVSDTYGRKSGLTLCICWALIYGVLSAFAPVYGWLLFLRGLVGFGIGGAPQSVTLYSEFLPVKSRGTCITLIGAFWAIGSVFEVLLALLIMPTLGWRWLLFFSSVPLAIFLCFCYWLPESARFHLLTGKTEKAMATLARIAKDNDKPMPKGKLVGHKQTERGRIKDLFTPKYRRTTLLLWFIWFANAFSYYGIVLLTTELFQAGQPCTAIQGAKIEPSCSLECKYLTSGDYKDLLWTTLAEFPGILFILLAIDRIGRKKSLALCFFMFSLCMLPLFACIGRMFVMVCIFIARAFISGGFQVAFVYTPEVYPTETRALAMGTSSAVSRVGALITPFVAQVMLRQSVNATLSFYFIFCLLGGVASLLLPIETLGRGLQESCLDQEAEQQTATNK</sequence>
<comment type="subcellular location">
    <subcellularLocation>
        <location evidence="1">Membrane</location>
        <topology evidence="1">Multi-pass membrane protein</topology>
    </subcellularLocation>
</comment>
<feature type="transmembrane region" description="Helical" evidence="7">
    <location>
        <begin position="177"/>
        <end position="197"/>
    </location>
</feature>
<comment type="similarity">
    <text evidence="2">Belongs to the major facilitator superfamily.</text>
</comment>
<feature type="transmembrane region" description="Helical" evidence="7">
    <location>
        <begin position="375"/>
        <end position="394"/>
    </location>
</feature>
<keyword evidence="10" id="KW-1185">Reference proteome</keyword>
<evidence type="ECO:0000256" key="4">
    <source>
        <dbReference type="ARBA" id="ARBA00022692"/>
    </source>
</evidence>
<evidence type="ECO:0000259" key="8">
    <source>
        <dbReference type="PROSITE" id="PS50850"/>
    </source>
</evidence>
<dbReference type="EMBL" id="JAUZQC010000021">
    <property type="protein sequence ID" value="KAK5852099.1"/>
    <property type="molecule type" value="Genomic_DNA"/>
</dbReference>
<dbReference type="PANTHER" id="PTHR23511">
    <property type="entry name" value="SYNAPTIC VESICLE GLYCOPROTEIN 2"/>
    <property type="match status" value="1"/>
</dbReference>
<evidence type="ECO:0000256" key="1">
    <source>
        <dbReference type="ARBA" id="ARBA00004141"/>
    </source>
</evidence>
<feature type="transmembrane region" description="Helical" evidence="7">
    <location>
        <begin position="152"/>
        <end position="171"/>
    </location>
</feature>
<evidence type="ECO:0000313" key="9">
    <source>
        <dbReference type="EMBL" id="KAK5852099.1"/>
    </source>
</evidence>
<feature type="transmembrane region" description="Helical" evidence="7">
    <location>
        <begin position="424"/>
        <end position="446"/>
    </location>
</feature>
<name>A0AAN7X177_ELEMC</name>
<keyword evidence="5 7" id="KW-1133">Transmembrane helix</keyword>
<comment type="caution">
    <text evidence="9">The sequence shown here is derived from an EMBL/GenBank/DDBJ whole genome shotgun (WGS) entry which is preliminary data.</text>
</comment>
<protein>
    <recommendedName>
        <fullName evidence="8">Major facilitator superfamily (MFS) profile domain-containing protein</fullName>
    </recommendedName>
</protein>
<dbReference type="GO" id="GO:0016020">
    <property type="term" value="C:membrane"/>
    <property type="evidence" value="ECO:0007669"/>
    <property type="project" value="UniProtKB-SubCell"/>
</dbReference>
<feature type="transmembrane region" description="Helical" evidence="7">
    <location>
        <begin position="121"/>
        <end position="140"/>
    </location>
</feature>
<dbReference type="InterPro" id="IPR020846">
    <property type="entry name" value="MFS_dom"/>
</dbReference>
<feature type="transmembrane region" description="Helical" evidence="7">
    <location>
        <begin position="88"/>
        <end position="109"/>
    </location>
</feature>
<keyword evidence="6 7" id="KW-0472">Membrane</keyword>
<dbReference type="GO" id="GO:0022857">
    <property type="term" value="F:transmembrane transporter activity"/>
    <property type="evidence" value="ECO:0007669"/>
    <property type="project" value="InterPro"/>
</dbReference>
<dbReference type="Gene3D" id="1.20.1250.20">
    <property type="entry name" value="MFS general substrate transporter like domains"/>
    <property type="match status" value="1"/>
</dbReference>
<organism evidence="9 10">
    <name type="scientific">Eleginops maclovinus</name>
    <name type="common">Patagonian blennie</name>
    <name type="synonym">Eleginus maclovinus</name>
    <dbReference type="NCBI Taxonomy" id="56733"/>
    <lineage>
        <taxon>Eukaryota</taxon>
        <taxon>Metazoa</taxon>
        <taxon>Chordata</taxon>
        <taxon>Craniata</taxon>
        <taxon>Vertebrata</taxon>
        <taxon>Euteleostomi</taxon>
        <taxon>Actinopterygii</taxon>
        <taxon>Neopterygii</taxon>
        <taxon>Teleostei</taxon>
        <taxon>Neoteleostei</taxon>
        <taxon>Acanthomorphata</taxon>
        <taxon>Eupercaria</taxon>
        <taxon>Perciformes</taxon>
        <taxon>Notothenioidei</taxon>
        <taxon>Eleginopidae</taxon>
        <taxon>Eleginops</taxon>
    </lineage>
</organism>
<feature type="transmembrane region" description="Helical" evidence="7">
    <location>
        <begin position="490"/>
        <end position="509"/>
    </location>
</feature>
<dbReference type="AlphaFoldDB" id="A0AAN7X177"/>
<feature type="transmembrane region" description="Helical" evidence="7">
    <location>
        <begin position="237"/>
        <end position="258"/>
    </location>
</feature>
<dbReference type="Pfam" id="PF07690">
    <property type="entry name" value="MFS_1"/>
    <property type="match status" value="1"/>
</dbReference>
<accession>A0AAN7X177</accession>
<dbReference type="Proteomes" id="UP001346869">
    <property type="component" value="Unassembled WGS sequence"/>
</dbReference>
<feature type="transmembrane region" description="Helical" evidence="7">
    <location>
        <begin position="318"/>
        <end position="337"/>
    </location>
</feature>
<dbReference type="PANTHER" id="PTHR23511:SF5">
    <property type="entry name" value="MAJOR FACILITATOR-TYPE TRANSPORTER HXNZ-RELATED"/>
    <property type="match status" value="1"/>
</dbReference>
<evidence type="ECO:0000256" key="6">
    <source>
        <dbReference type="ARBA" id="ARBA00023136"/>
    </source>
</evidence>
<reference evidence="9 10" key="1">
    <citation type="journal article" date="2023" name="Genes (Basel)">
        <title>Chromosome-Level Genome Assembly and Circadian Gene Repertoire of the Patagonia Blennie Eleginops maclovinus-The Closest Ancestral Proxy of Antarctic Cryonotothenioids.</title>
        <authorList>
            <person name="Cheng C.C."/>
            <person name="Rivera-Colon A.G."/>
            <person name="Minhas B.F."/>
            <person name="Wilson L."/>
            <person name="Rayamajhi N."/>
            <person name="Vargas-Chacoff L."/>
            <person name="Catchen J.M."/>
        </authorList>
    </citation>
    <scope>NUCLEOTIDE SEQUENCE [LARGE SCALE GENOMIC DNA]</scope>
    <source>
        <strain evidence="9">JMC-PN-2008</strain>
    </source>
</reference>
<evidence type="ECO:0000256" key="7">
    <source>
        <dbReference type="SAM" id="Phobius"/>
    </source>
</evidence>
<evidence type="ECO:0000256" key="5">
    <source>
        <dbReference type="ARBA" id="ARBA00022989"/>
    </source>
</evidence>
<feature type="domain" description="Major facilitator superfamily (MFS) profile" evidence="8">
    <location>
        <begin position="86"/>
        <end position="512"/>
    </location>
</feature>
<evidence type="ECO:0000256" key="2">
    <source>
        <dbReference type="ARBA" id="ARBA00008335"/>
    </source>
</evidence>
<dbReference type="PROSITE" id="PS50850">
    <property type="entry name" value="MFS"/>
    <property type="match status" value="1"/>
</dbReference>
<proteinExistence type="inferred from homology"/>
<dbReference type="InterPro" id="IPR005828">
    <property type="entry name" value="MFS_sugar_transport-like"/>
</dbReference>
<gene>
    <name evidence="9" type="ORF">PBY51_023598</name>
</gene>
<feature type="transmembrane region" description="Helical" evidence="7">
    <location>
        <begin position="458"/>
        <end position="478"/>
    </location>
</feature>
<evidence type="ECO:0000256" key="3">
    <source>
        <dbReference type="ARBA" id="ARBA00022448"/>
    </source>
</evidence>
<keyword evidence="4 7" id="KW-0812">Transmembrane</keyword>